<dbReference type="AlphaFoldDB" id="A0ABD2A7F7"/>
<dbReference type="EMBL" id="JAUDFV010000154">
    <property type="protein sequence ID" value="KAL2716316.1"/>
    <property type="molecule type" value="Genomic_DNA"/>
</dbReference>
<organism evidence="1 2">
    <name type="scientific">Vespula squamosa</name>
    <name type="common">Southern yellow jacket</name>
    <name type="synonym">Wasp</name>
    <dbReference type="NCBI Taxonomy" id="30214"/>
    <lineage>
        <taxon>Eukaryota</taxon>
        <taxon>Metazoa</taxon>
        <taxon>Ecdysozoa</taxon>
        <taxon>Arthropoda</taxon>
        <taxon>Hexapoda</taxon>
        <taxon>Insecta</taxon>
        <taxon>Pterygota</taxon>
        <taxon>Neoptera</taxon>
        <taxon>Endopterygota</taxon>
        <taxon>Hymenoptera</taxon>
        <taxon>Apocrita</taxon>
        <taxon>Aculeata</taxon>
        <taxon>Vespoidea</taxon>
        <taxon>Vespidae</taxon>
        <taxon>Vespinae</taxon>
        <taxon>Vespula</taxon>
    </lineage>
</organism>
<comment type="caution">
    <text evidence="1">The sequence shown here is derived from an EMBL/GenBank/DDBJ whole genome shotgun (WGS) entry which is preliminary data.</text>
</comment>
<sequence length="148" mass="17113">MRIFIVFYIIFIYTTFNIIDEIECTIITDTKRTLPSDFWPSNWWKTLQNLLSNGGFRKLRKNTEAGILRLVSPLDGKTGPIMITFKPEDGPRASYAYQQRFGFRGRRLIELLGTGFNSYQRGIKQPLLTFSLTPPFPSSWRTFSGNTS</sequence>
<proteinExistence type="predicted"/>
<keyword evidence="2" id="KW-1185">Reference proteome</keyword>
<gene>
    <name evidence="1" type="ORF">V1478_013992</name>
</gene>
<name>A0ABD2A7F7_VESSQ</name>
<reference evidence="1 2" key="1">
    <citation type="journal article" date="2024" name="Ann. Entomol. Soc. Am.">
        <title>Genomic analyses of the southern and eastern yellowjacket wasps (Hymenoptera: Vespidae) reveal evolutionary signatures of social life.</title>
        <authorList>
            <person name="Catto M.A."/>
            <person name="Caine P.B."/>
            <person name="Orr S.E."/>
            <person name="Hunt B.G."/>
            <person name="Goodisman M.A.D."/>
        </authorList>
    </citation>
    <scope>NUCLEOTIDE SEQUENCE [LARGE SCALE GENOMIC DNA]</scope>
    <source>
        <strain evidence="1">233</strain>
        <tissue evidence="1">Head and thorax</tissue>
    </source>
</reference>
<protein>
    <submittedName>
        <fullName evidence="1">Uncharacterized protein</fullName>
    </submittedName>
</protein>
<dbReference type="Proteomes" id="UP001607302">
    <property type="component" value="Unassembled WGS sequence"/>
</dbReference>
<evidence type="ECO:0000313" key="2">
    <source>
        <dbReference type="Proteomes" id="UP001607302"/>
    </source>
</evidence>
<evidence type="ECO:0000313" key="1">
    <source>
        <dbReference type="EMBL" id="KAL2716316.1"/>
    </source>
</evidence>
<accession>A0ABD2A7F7</accession>